<dbReference type="Pfam" id="PF13384">
    <property type="entry name" value="HTH_23"/>
    <property type="match status" value="1"/>
</dbReference>
<dbReference type="EMBL" id="BARV01015649">
    <property type="protein sequence ID" value="GAI32094.1"/>
    <property type="molecule type" value="Genomic_DNA"/>
</dbReference>
<dbReference type="InterPro" id="IPR009057">
    <property type="entry name" value="Homeodomain-like_sf"/>
</dbReference>
<evidence type="ECO:0000313" key="1">
    <source>
        <dbReference type="EMBL" id="GAI32094.1"/>
    </source>
</evidence>
<dbReference type="Gene3D" id="1.10.10.10">
    <property type="entry name" value="Winged helix-like DNA-binding domain superfamily/Winged helix DNA-binding domain"/>
    <property type="match status" value="1"/>
</dbReference>
<accession>X1PMJ5</accession>
<organism evidence="1">
    <name type="scientific">marine sediment metagenome</name>
    <dbReference type="NCBI Taxonomy" id="412755"/>
    <lineage>
        <taxon>unclassified sequences</taxon>
        <taxon>metagenomes</taxon>
        <taxon>ecological metagenomes</taxon>
    </lineage>
</organism>
<feature type="non-terminal residue" evidence="1">
    <location>
        <position position="1"/>
    </location>
</feature>
<reference evidence="1" key="1">
    <citation type="journal article" date="2014" name="Front. Microbiol.">
        <title>High frequency of phylogenetically diverse reductive dehalogenase-homologous genes in deep subseafloor sedimentary metagenomes.</title>
        <authorList>
            <person name="Kawai M."/>
            <person name="Futagami T."/>
            <person name="Toyoda A."/>
            <person name="Takaki Y."/>
            <person name="Nishi S."/>
            <person name="Hori S."/>
            <person name="Arai W."/>
            <person name="Tsubouchi T."/>
            <person name="Morono Y."/>
            <person name="Uchiyama I."/>
            <person name="Ito T."/>
            <person name="Fujiyama A."/>
            <person name="Inagaki F."/>
            <person name="Takami H."/>
        </authorList>
    </citation>
    <scope>NUCLEOTIDE SEQUENCE</scope>
    <source>
        <strain evidence="1">Expedition CK06-06</strain>
    </source>
</reference>
<name>X1PMJ5_9ZZZZ</name>
<comment type="caution">
    <text evidence="1">The sequence shown here is derived from an EMBL/GenBank/DDBJ whole genome shotgun (WGS) entry which is preliminary data.</text>
</comment>
<dbReference type="InterPro" id="IPR036388">
    <property type="entry name" value="WH-like_DNA-bd_sf"/>
</dbReference>
<dbReference type="AlphaFoldDB" id="X1PMJ5"/>
<sequence>ENTLESVARKYTSPYRDVIRAKIILMAAQGYSNDEIAFRLDTPRQIVSKWHKRFYYERLIGLQDQLRGGRPGDFSPGGNN</sequence>
<gene>
    <name evidence="1" type="ORF">S06H3_27018</name>
</gene>
<evidence type="ECO:0008006" key="2">
    <source>
        <dbReference type="Google" id="ProtNLM"/>
    </source>
</evidence>
<proteinExistence type="predicted"/>
<protein>
    <recommendedName>
        <fullName evidence="2">Helix-turn-helix domain-containing protein</fullName>
    </recommendedName>
</protein>
<dbReference type="SUPFAM" id="SSF46689">
    <property type="entry name" value="Homeodomain-like"/>
    <property type="match status" value="1"/>
</dbReference>